<dbReference type="PANTHER" id="PTHR24169:SF28">
    <property type="entry name" value="NUCLEAR FACTOR NF-KAPPA-B P110 SUBUNIT"/>
    <property type="match status" value="1"/>
</dbReference>
<dbReference type="Pfam" id="PF00554">
    <property type="entry name" value="RHD_DNA_bind"/>
    <property type="match status" value="1"/>
</dbReference>
<keyword evidence="9" id="KW-0472">Membrane</keyword>
<dbReference type="PANTHER" id="PTHR24169">
    <property type="entry name" value="NUCLEAR FACTOR NF-KAPPA-B PROTEIN"/>
    <property type="match status" value="1"/>
</dbReference>
<dbReference type="PROSITE" id="PS50254">
    <property type="entry name" value="REL_2"/>
    <property type="match status" value="1"/>
</dbReference>
<accession>A0A8X6NAX4</accession>
<evidence type="ECO:0000256" key="4">
    <source>
        <dbReference type="ARBA" id="ARBA00022525"/>
    </source>
</evidence>
<keyword evidence="5" id="KW-1052">Target cell membrane</keyword>
<dbReference type="Pfam" id="PF16179">
    <property type="entry name" value="RHD_dimer"/>
    <property type="match status" value="1"/>
</dbReference>
<dbReference type="PROSITE" id="PS50297">
    <property type="entry name" value="ANK_REP_REGION"/>
    <property type="match status" value="2"/>
</dbReference>
<reference evidence="12" key="1">
    <citation type="submission" date="2020-08" db="EMBL/GenBank/DDBJ databases">
        <title>Multicomponent nature underlies the extraordinary mechanical properties of spider dragline silk.</title>
        <authorList>
            <person name="Kono N."/>
            <person name="Nakamura H."/>
            <person name="Mori M."/>
            <person name="Yoshida Y."/>
            <person name="Ohtoshi R."/>
            <person name="Malay A.D."/>
            <person name="Moran D.A.P."/>
            <person name="Tomita M."/>
            <person name="Numata K."/>
            <person name="Arakawa K."/>
        </authorList>
    </citation>
    <scope>NUCLEOTIDE SEQUENCE</scope>
</reference>
<gene>
    <name evidence="12" type="primary">NFKB1</name>
    <name evidence="12" type="ORF">NPIL_149651</name>
</gene>
<evidence type="ECO:0000256" key="2">
    <source>
        <dbReference type="ARBA" id="ARBA00004613"/>
    </source>
</evidence>
<dbReference type="InterPro" id="IPR014756">
    <property type="entry name" value="Ig_E-set"/>
</dbReference>
<keyword evidence="10" id="KW-0040">ANK repeat</keyword>
<dbReference type="GO" id="GO:0044218">
    <property type="term" value="C:other organism cell membrane"/>
    <property type="evidence" value="ECO:0007669"/>
    <property type="project" value="UniProtKB-KW"/>
</dbReference>
<evidence type="ECO:0000256" key="5">
    <source>
        <dbReference type="ARBA" id="ARBA00022537"/>
    </source>
</evidence>
<evidence type="ECO:0000256" key="8">
    <source>
        <dbReference type="ARBA" id="ARBA00023028"/>
    </source>
</evidence>
<comment type="subcellular location">
    <subcellularLocation>
        <location evidence="2">Secreted</location>
    </subcellularLocation>
    <subcellularLocation>
        <location evidence="1">Target cell membrane</location>
    </subcellularLocation>
</comment>
<dbReference type="Pfam" id="PF12796">
    <property type="entry name" value="Ank_2"/>
    <property type="match status" value="1"/>
</dbReference>
<dbReference type="SUPFAM" id="SSF47986">
    <property type="entry name" value="DEATH domain"/>
    <property type="match status" value="1"/>
</dbReference>
<dbReference type="InterPro" id="IPR037059">
    <property type="entry name" value="RHD_DNA_bind_dom_sf"/>
</dbReference>
<keyword evidence="9" id="KW-1053">Target membrane</keyword>
<dbReference type="InterPro" id="IPR011539">
    <property type="entry name" value="RHD_DNA_bind_dom"/>
</dbReference>
<dbReference type="GO" id="GO:0044231">
    <property type="term" value="C:host cell presynaptic membrane"/>
    <property type="evidence" value="ECO:0007669"/>
    <property type="project" value="UniProtKB-KW"/>
</dbReference>
<dbReference type="InterPro" id="IPR000451">
    <property type="entry name" value="NFkB/Dor"/>
</dbReference>
<keyword evidence="7" id="KW-0528">Neurotoxin</keyword>
<name>A0A8X6NAX4_NEPPI</name>
<feature type="domain" description="RHD" evidence="11">
    <location>
        <begin position="55"/>
        <end position="238"/>
    </location>
</feature>
<keyword evidence="13" id="KW-1185">Reference proteome</keyword>
<dbReference type="Gene3D" id="2.60.40.10">
    <property type="entry name" value="Immunoglobulins"/>
    <property type="match status" value="1"/>
</dbReference>
<evidence type="ECO:0000259" key="11">
    <source>
        <dbReference type="PROSITE" id="PS50254"/>
    </source>
</evidence>
<evidence type="ECO:0000256" key="7">
    <source>
        <dbReference type="ARBA" id="ARBA00022699"/>
    </source>
</evidence>
<dbReference type="Gene3D" id="1.10.533.10">
    <property type="entry name" value="Death Domain, Fas"/>
    <property type="match status" value="1"/>
</dbReference>
<dbReference type="InterPro" id="IPR011029">
    <property type="entry name" value="DEATH-like_dom_sf"/>
</dbReference>
<dbReference type="SMART" id="SM00248">
    <property type="entry name" value="ANK"/>
    <property type="match status" value="6"/>
</dbReference>
<dbReference type="InterPro" id="IPR013783">
    <property type="entry name" value="Ig-like_fold"/>
</dbReference>
<protein>
    <submittedName>
        <fullName evidence="12">Nuclear factor NF-kappa-B p105 subunit</fullName>
    </submittedName>
</protein>
<evidence type="ECO:0000256" key="3">
    <source>
        <dbReference type="ARBA" id="ARBA00022483"/>
    </source>
</evidence>
<keyword evidence="3" id="KW-0268">Exocytosis</keyword>
<dbReference type="SUPFAM" id="SSF81296">
    <property type="entry name" value="E set domains"/>
    <property type="match status" value="1"/>
</dbReference>
<dbReference type="EMBL" id="BMAW01102360">
    <property type="protein sequence ID" value="GFT03926.1"/>
    <property type="molecule type" value="Genomic_DNA"/>
</dbReference>
<dbReference type="GO" id="GO:0006887">
    <property type="term" value="P:exocytosis"/>
    <property type="evidence" value="ECO:0007669"/>
    <property type="project" value="UniProtKB-KW"/>
</dbReference>
<evidence type="ECO:0000256" key="6">
    <source>
        <dbReference type="ARBA" id="ARBA00022656"/>
    </source>
</evidence>
<dbReference type="Proteomes" id="UP000887013">
    <property type="component" value="Unassembled WGS sequence"/>
</dbReference>
<dbReference type="InterPro" id="IPR008967">
    <property type="entry name" value="p53-like_TF_DNA-bd_sf"/>
</dbReference>
<dbReference type="InterPro" id="IPR032397">
    <property type="entry name" value="RHD_dimer"/>
</dbReference>
<dbReference type="InterPro" id="IPR002110">
    <property type="entry name" value="Ankyrin_rpt"/>
</dbReference>
<dbReference type="SUPFAM" id="SSF48403">
    <property type="entry name" value="Ankyrin repeat"/>
    <property type="match status" value="1"/>
</dbReference>
<dbReference type="Gene3D" id="2.60.40.340">
    <property type="entry name" value="Rel homology domain (RHD), DNA-binding domain"/>
    <property type="match status" value="1"/>
</dbReference>
<dbReference type="InterPro" id="IPR002909">
    <property type="entry name" value="IPT_dom"/>
</dbReference>
<dbReference type="GO" id="GO:0090729">
    <property type="term" value="F:toxin activity"/>
    <property type="evidence" value="ECO:0007669"/>
    <property type="project" value="UniProtKB-KW"/>
</dbReference>
<dbReference type="InterPro" id="IPR036770">
    <property type="entry name" value="Ankyrin_rpt-contain_sf"/>
</dbReference>
<sequence length="874" mass="100070">MPYKNQNHINRESELISTVMENAQNPSCFQSVCGIEALMPENFMQSDESDIDESKYIPYLIITMQPADTFRYRYESEKGSHGGIKGEKYSRTFKCFPEVKLNNAPCNTNIKIKASLYTNEINPKPHVHELTGKNCRNGECLVNLDEDFSASFPSLAIQTRKKEEVLKTLMERKISEYGLKSLTKEKRASLTKEVQEEIKNFNLDSAKLCFEAFFEDDLKYPICPKVFSNPINNQKSAASGDLKINRISQIIGKCSGGDEVFLFCEKVKKEDIKVRFCERDDKGNILWQAFGKFSSADVHHQVAIAFRTPEYKSFNTEAVVFVELFRPSDGKWSESDKPITFKYMPNEELYESSRKRKRVDSLDPSLSPLQFICSKCSQSDEWLENIFDSGNLFDEIPDDFTDISSPSSKIMEYNEITQLILEDKDLVHNQAAFNMVRLDSVCAQMGTVSLKEGTTDKIEHFRNSKAEKTKQKLEDYVDGMHDILKNRKEKTYLYYGPRLCPIQDENGNSMLHLAILEQSENLNFIQTMLEMISVEDINLPNKFKETPVHLAVKGNHFKILFLLLVKGGNPNILDLDGNNCLHLAAQKNYIQCMKLLIPQNEKFKKYKMTEIDTLNYDGMSPLHVAIVNNSEHCVHFLLDAEADVNLRETKCGQSSLHLAIEHPNLIHKILKQPAIDVQSEDFRGYTAVYLACINNGISFENISKEIKNNKHEIIKFLENIHLSQQITEFESYESDTTDSTDYEDAIEDQVLHPEKNFGVRYDSSHFPDAVNCSSITSQEKEYANGTGSETFFMETEKELCKYLDNDGNWKKLADLIEINKEMVDKFDEKSSPGKTVLRLVKISNNICDVVQMMNIFEMVGLDEGVRILQRTCAS</sequence>
<dbReference type="GO" id="GO:0000978">
    <property type="term" value="F:RNA polymerase II cis-regulatory region sequence-specific DNA binding"/>
    <property type="evidence" value="ECO:0007669"/>
    <property type="project" value="TreeGrafter"/>
</dbReference>
<keyword evidence="6" id="KW-0800">Toxin</keyword>
<evidence type="ECO:0000256" key="1">
    <source>
        <dbReference type="ARBA" id="ARBA00004175"/>
    </source>
</evidence>
<dbReference type="OrthoDB" id="6432383at2759"/>
<evidence type="ECO:0000313" key="12">
    <source>
        <dbReference type="EMBL" id="GFT03926.1"/>
    </source>
</evidence>
<proteinExistence type="predicted"/>
<dbReference type="SUPFAM" id="SSF49417">
    <property type="entry name" value="p53-like transcription factors"/>
    <property type="match status" value="1"/>
</dbReference>
<dbReference type="SMART" id="SM00429">
    <property type="entry name" value="IPT"/>
    <property type="match status" value="1"/>
</dbReference>
<evidence type="ECO:0000256" key="10">
    <source>
        <dbReference type="PROSITE-ProRule" id="PRU00023"/>
    </source>
</evidence>
<dbReference type="GO" id="GO:0005576">
    <property type="term" value="C:extracellular region"/>
    <property type="evidence" value="ECO:0007669"/>
    <property type="project" value="UniProtKB-SubCell"/>
</dbReference>
<feature type="repeat" description="ANK" evidence="10">
    <location>
        <begin position="543"/>
        <end position="575"/>
    </location>
</feature>
<dbReference type="Gene3D" id="1.25.40.20">
    <property type="entry name" value="Ankyrin repeat-containing domain"/>
    <property type="match status" value="2"/>
</dbReference>
<dbReference type="GO" id="GO:0005737">
    <property type="term" value="C:cytoplasm"/>
    <property type="evidence" value="ECO:0007669"/>
    <property type="project" value="InterPro"/>
</dbReference>
<dbReference type="AlphaFoldDB" id="A0A8X6NAX4"/>
<dbReference type="GO" id="GO:0000981">
    <property type="term" value="F:DNA-binding transcription factor activity, RNA polymerase II-specific"/>
    <property type="evidence" value="ECO:0007669"/>
    <property type="project" value="TreeGrafter"/>
</dbReference>
<dbReference type="PRINTS" id="PR00057">
    <property type="entry name" value="NFKBTNSCPFCT"/>
</dbReference>
<keyword evidence="8" id="KW-0638">Presynaptic neurotoxin</keyword>
<organism evidence="12 13">
    <name type="scientific">Nephila pilipes</name>
    <name type="common">Giant wood spider</name>
    <name type="synonym">Nephila maculata</name>
    <dbReference type="NCBI Taxonomy" id="299642"/>
    <lineage>
        <taxon>Eukaryota</taxon>
        <taxon>Metazoa</taxon>
        <taxon>Ecdysozoa</taxon>
        <taxon>Arthropoda</taxon>
        <taxon>Chelicerata</taxon>
        <taxon>Arachnida</taxon>
        <taxon>Araneae</taxon>
        <taxon>Araneomorphae</taxon>
        <taxon>Entelegynae</taxon>
        <taxon>Araneoidea</taxon>
        <taxon>Nephilidae</taxon>
        <taxon>Nephila</taxon>
    </lineage>
</organism>
<dbReference type="PROSITE" id="PS50088">
    <property type="entry name" value="ANK_REPEAT"/>
    <property type="match status" value="2"/>
</dbReference>
<keyword evidence="4" id="KW-0964">Secreted</keyword>
<feature type="repeat" description="ANK" evidence="10">
    <location>
        <begin position="617"/>
        <end position="649"/>
    </location>
</feature>
<evidence type="ECO:0000256" key="9">
    <source>
        <dbReference type="ARBA" id="ARBA00023298"/>
    </source>
</evidence>
<comment type="caution">
    <text evidence="12">The sequence shown here is derived from an EMBL/GenBank/DDBJ whole genome shotgun (WGS) entry which is preliminary data.</text>
</comment>
<evidence type="ECO:0000313" key="13">
    <source>
        <dbReference type="Proteomes" id="UP000887013"/>
    </source>
</evidence>